<keyword evidence="4" id="KW-1185">Reference proteome</keyword>
<protein>
    <recommendedName>
        <fullName evidence="2">Apextrin C-terminal domain-containing protein</fullName>
    </recommendedName>
</protein>
<evidence type="ECO:0000256" key="1">
    <source>
        <dbReference type="SAM" id="SignalP"/>
    </source>
</evidence>
<reference evidence="3 4" key="1">
    <citation type="journal article" date="2016" name="Nat. Commun.">
        <title>Extremotolerant tardigrade genome and improved radiotolerance of human cultured cells by tardigrade-unique protein.</title>
        <authorList>
            <person name="Hashimoto T."/>
            <person name="Horikawa D.D."/>
            <person name="Saito Y."/>
            <person name="Kuwahara H."/>
            <person name="Kozuka-Hata H."/>
            <person name="Shin-I T."/>
            <person name="Minakuchi Y."/>
            <person name="Ohishi K."/>
            <person name="Motoyama A."/>
            <person name="Aizu T."/>
            <person name="Enomoto A."/>
            <person name="Kondo K."/>
            <person name="Tanaka S."/>
            <person name="Hara Y."/>
            <person name="Koshikawa S."/>
            <person name="Sagara H."/>
            <person name="Miura T."/>
            <person name="Yokobori S."/>
            <person name="Miyagawa K."/>
            <person name="Suzuki Y."/>
            <person name="Kubo T."/>
            <person name="Oyama M."/>
            <person name="Kohara Y."/>
            <person name="Fujiyama A."/>
            <person name="Arakawa K."/>
            <person name="Katayama T."/>
            <person name="Toyoda A."/>
            <person name="Kunieda T."/>
        </authorList>
    </citation>
    <scope>NUCLEOTIDE SEQUENCE [LARGE SCALE GENOMIC DNA]</scope>
    <source>
        <strain evidence="3 4">YOKOZUNA-1</strain>
    </source>
</reference>
<dbReference type="InterPro" id="IPR031569">
    <property type="entry name" value="ApeC"/>
</dbReference>
<evidence type="ECO:0000313" key="3">
    <source>
        <dbReference type="EMBL" id="GAV05956.1"/>
    </source>
</evidence>
<proteinExistence type="predicted"/>
<gene>
    <name evidence="3" type="primary">RvY_16005-1</name>
    <name evidence="3" type="synonym">RvY_16005.1</name>
    <name evidence="3" type="ORF">RvY_16005</name>
</gene>
<dbReference type="EMBL" id="BDGG01000012">
    <property type="protein sequence ID" value="GAV05956.1"/>
    <property type="molecule type" value="Genomic_DNA"/>
</dbReference>
<dbReference type="Pfam" id="PF16977">
    <property type="entry name" value="ApeC"/>
    <property type="match status" value="1"/>
</dbReference>
<feature type="domain" description="Apextrin C-terminal" evidence="2">
    <location>
        <begin position="62"/>
        <end position="264"/>
    </location>
</feature>
<sequence>MYRQLGRAANGLVIFLLLASESQAKFSVDSDDQRFTPEEWDGSGYQNFFGRLTRQASAAQCWPKATFGLLETTSGCPSGGWSKGEVRHSLKKQASVSHPNHLKTKTENGGLTLSFCMRNSEVPEERSEFNCDSSDPSFPPGSYCILNGQKANVYERCPPGFHWSAVGLDDYGRNPNGRRTGSAPTGEYFPTFTHYYFCCRNDSDPQTEIQLPTTQPFILFPINSTQKCQEVRGLKAKEIHMFLSTESESYVGFPDRKNTPYASTEIVIDGLGSCSGDRVEKGLKLHLCYYSRW</sequence>
<organism evidence="3 4">
    <name type="scientific">Ramazzottius varieornatus</name>
    <name type="common">Water bear</name>
    <name type="synonym">Tardigrade</name>
    <dbReference type="NCBI Taxonomy" id="947166"/>
    <lineage>
        <taxon>Eukaryota</taxon>
        <taxon>Metazoa</taxon>
        <taxon>Ecdysozoa</taxon>
        <taxon>Tardigrada</taxon>
        <taxon>Eutardigrada</taxon>
        <taxon>Parachela</taxon>
        <taxon>Hypsibioidea</taxon>
        <taxon>Ramazzottiidae</taxon>
        <taxon>Ramazzottius</taxon>
    </lineage>
</organism>
<dbReference type="PANTHER" id="PTHR19324">
    <property type="entry name" value="PERFORIN-LIKE PROTEIN 1"/>
    <property type="match status" value="1"/>
</dbReference>
<dbReference type="AlphaFoldDB" id="A0A1D1VYC8"/>
<comment type="caution">
    <text evidence="3">The sequence shown here is derived from an EMBL/GenBank/DDBJ whole genome shotgun (WGS) entry which is preliminary data.</text>
</comment>
<dbReference type="OrthoDB" id="5954510at2759"/>
<dbReference type="PANTHER" id="PTHR19324:SF33">
    <property type="entry name" value="MUCIN-5AC"/>
    <property type="match status" value="1"/>
</dbReference>
<evidence type="ECO:0000259" key="2">
    <source>
        <dbReference type="Pfam" id="PF16977"/>
    </source>
</evidence>
<feature type="chain" id="PRO_5008898975" description="Apextrin C-terminal domain-containing protein" evidence="1">
    <location>
        <begin position="25"/>
        <end position="293"/>
    </location>
</feature>
<name>A0A1D1VYC8_RAMVA</name>
<keyword evidence="1" id="KW-0732">Signal</keyword>
<feature type="signal peptide" evidence="1">
    <location>
        <begin position="1"/>
        <end position="24"/>
    </location>
</feature>
<evidence type="ECO:0000313" key="4">
    <source>
        <dbReference type="Proteomes" id="UP000186922"/>
    </source>
</evidence>
<accession>A0A1D1VYC8</accession>
<dbReference type="Proteomes" id="UP000186922">
    <property type="component" value="Unassembled WGS sequence"/>
</dbReference>